<dbReference type="InterPro" id="IPR041705">
    <property type="entry name" value="PIN_Sll0205"/>
</dbReference>
<evidence type="ECO:0000313" key="8">
    <source>
        <dbReference type="Proteomes" id="UP000005726"/>
    </source>
</evidence>
<feature type="domain" description="PIN" evidence="6">
    <location>
        <begin position="7"/>
        <end position="130"/>
    </location>
</feature>
<dbReference type="Proteomes" id="UP000005726">
    <property type="component" value="Unassembled WGS sequence"/>
</dbReference>
<keyword evidence="1 5" id="KW-1277">Toxin-antitoxin system</keyword>
<proteinExistence type="inferred from homology"/>
<dbReference type="PANTHER" id="PTHR36173">
    <property type="entry name" value="RIBONUCLEASE VAPC16-RELATED"/>
    <property type="match status" value="1"/>
</dbReference>
<evidence type="ECO:0000256" key="2">
    <source>
        <dbReference type="ARBA" id="ARBA00022722"/>
    </source>
</evidence>
<keyword evidence="3 5" id="KW-0479">Metal-binding</keyword>
<dbReference type="EMBL" id="GL379639">
    <property type="protein sequence ID" value="EFL91427.1"/>
    <property type="molecule type" value="Genomic_DNA"/>
</dbReference>
<comment type="similarity">
    <text evidence="5">Belongs to the PINc/VapC protein family.</text>
</comment>
<evidence type="ECO:0000313" key="7">
    <source>
        <dbReference type="EMBL" id="EFL91427.1"/>
    </source>
</evidence>
<dbReference type="GO" id="GO:0016787">
    <property type="term" value="F:hydrolase activity"/>
    <property type="evidence" value="ECO:0007669"/>
    <property type="project" value="UniProtKB-KW"/>
</dbReference>
<protein>
    <recommendedName>
        <fullName evidence="5">Ribonuclease VapC</fullName>
        <shortName evidence="5">RNase VapC</shortName>
        <ecNumber evidence="5">3.1.-.-</ecNumber>
    </recommendedName>
    <alternativeName>
        <fullName evidence="5">Toxin VapC</fullName>
    </alternativeName>
</protein>
<keyword evidence="8" id="KW-1185">Reference proteome</keyword>
<evidence type="ECO:0000259" key="6">
    <source>
        <dbReference type="Pfam" id="PF01850"/>
    </source>
</evidence>
<dbReference type="eggNOG" id="COG3744">
    <property type="taxonomic scope" value="Bacteria"/>
</dbReference>
<keyword evidence="5" id="KW-0800">Toxin</keyword>
<dbReference type="InterPro" id="IPR029060">
    <property type="entry name" value="PIN-like_dom_sf"/>
</dbReference>
<comment type="function">
    <text evidence="5">Toxic component of a toxin-antitoxin (TA) system. An RNase.</text>
</comment>
<dbReference type="InterPro" id="IPR052919">
    <property type="entry name" value="TA_system_RNase"/>
</dbReference>
<keyword evidence="2 5" id="KW-0540">Nuclease</keyword>
<evidence type="ECO:0000256" key="3">
    <source>
        <dbReference type="ARBA" id="ARBA00022723"/>
    </source>
</evidence>
<gene>
    <name evidence="5" type="primary">vapC</name>
    <name evidence="7" type="ORF">REG_1657</name>
</gene>
<dbReference type="GO" id="GO:0004540">
    <property type="term" value="F:RNA nuclease activity"/>
    <property type="evidence" value="ECO:0007669"/>
    <property type="project" value="InterPro"/>
</dbReference>
<name>E0WU87_9ENTR</name>
<reference evidence="7" key="1">
    <citation type="journal article" date="2009" name="Environ. Microbiol.">
        <title>Dynamics of genome evolution in facultative symbionts of aphids.</title>
        <authorList>
            <person name="Degnan P.H."/>
            <person name="Leonardo T.E."/>
            <person name="Cass B.N."/>
            <person name="Hurwitz B."/>
            <person name="Stern D."/>
            <person name="Gibbs R.A."/>
            <person name="Richards S."/>
            <person name="Moran N.A."/>
        </authorList>
    </citation>
    <scope>NUCLEOTIDE SEQUENCE [LARGE SCALE GENOMIC DNA]</scope>
    <source>
        <strain evidence="7">LSR1</strain>
    </source>
</reference>
<keyword evidence="4 5" id="KW-0378">Hydrolase</keyword>
<keyword evidence="5" id="KW-0460">Magnesium</keyword>
<dbReference type="EC" id="3.1.-.-" evidence="5"/>
<feature type="binding site" evidence="5">
    <location>
        <position position="10"/>
    </location>
    <ligand>
        <name>Mg(2+)</name>
        <dbReference type="ChEBI" id="CHEBI:18420"/>
    </ligand>
</feature>
<dbReference type="InterPro" id="IPR022907">
    <property type="entry name" value="VapC_family"/>
</dbReference>
<dbReference type="GO" id="GO:0090729">
    <property type="term" value="F:toxin activity"/>
    <property type="evidence" value="ECO:0007669"/>
    <property type="project" value="UniProtKB-KW"/>
</dbReference>
<dbReference type="Gene3D" id="3.40.50.1010">
    <property type="entry name" value="5'-nuclease"/>
    <property type="match status" value="1"/>
</dbReference>
<dbReference type="STRING" id="663321.REG_1657"/>
<evidence type="ECO:0000256" key="1">
    <source>
        <dbReference type="ARBA" id="ARBA00022649"/>
    </source>
</evidence>
<dbReference type="AlphaFoldDB" id="E0WU87"/>
<evidence type="ECO:0000256" key="5">
    <source>
        <dbReference type="HAMAP-Rule" id="MF_00265"/>
    </source>
</evidence>
<evidence type="ECO:0000256" key="4">
    <source>
        <dbReference type="ARBA" id="ARBA00022801"/>
    </source>
</evidence>
<organism evidence="7 8">
    <name type="scientific">Candidatus Regiella insecticola LSR1</name>
    <dbReference type="NCBI Taxonomy" id="663321"/>
    <lineage>
        <taxon>Bacteria</taxon>
        <taxon>Pseudomonadati</taxon>
        <taxon>Pseudomonadota</taxon>
        <taxon>Gammaproteobacteria</taxon>
        <taxon>Enterobacterales</taxon>
        <taxon>Enterobacteriaceae</taxon>
        <taxon>aphid secondary symbionts</taxon>
        <taxon>Candidatus Regiella</taxon>
    </lineage>
</organism>
<dbReference type="SUPFAM" id="SSF88723">
    <property type="entry name" value="PIN domain-like"/>
    <property type="match status" value="1"/>
</dbReference>
<sequence>MGSSSMIVLDTHVLVWWVADDSMLSVTAKAAIEEEQAKGEIIISSISAWEIAMLVQRERLLLSMDVDSWLATVSQIDAVRFVPVDTEVATKSVELPGEFHKDPADRMIVATARKLAVPLVTKDEKIRTYAHVRTIW</sequence>
<accession>E0WU87</accession>
<feature type="binding site" evidence="5">
    <location>
        <position position="105"/>
    </location>
    <ligand>
        <name>Mg(2+)</name>
        <dbReference type="ChEBI" id="CHEBI:18420"/>
    </ligand>
</feature>
<dbReference type="HOGENOM" id="CLU_129890_2_2_6"/>
<dbReference type="CDD" id="cd09872">
    <property type="entry name" value="PIN_Sll0205-like"/>
    <property type="match status" value="1"/>
</dbReference>
<dbReference type="GO" id="GO:0000287">
    <property type="term" value="F:magnesium ion binding"/>
    <property type="evidence" value="ECO:0007669"/>
    <property type="project" value="UniProtKB-UniRule"/>
</dbReference>
<comment type="cofactor">
    <cofactor evidence="5">
        <name>Mg(2+)</name>
        <dbReference type="ChEBI" id="CHEBI:18420"/>
    </cofactor>
</comment>
<dbReference type="PANTHER" id="PTHR36173:SF1">
    <property type="entry name" value="RIBONUCLEASE VAPC22"/>
    <property type="match status" value="1"/>
</dbReference>
<dbReference type="Pfam" id="PF01850">
    <property type="entry name" value="PIN"/>
    <property type="match status" value="1"/>
</dbReference>
<dbReference type="HAMAP" id="MF_00265">
    <property type="entry name" value="VapC_Nob1"/>
    <property type="match status" value="1"/>
</dbReference>
<dbReference type="InterPro" id="IPR002716">
    <property type="entry name" value="PIN_dom"/>
</dbReference>